<gene>
    <name evidence="3" type="ORF">WG926_21380</name>
</gene>
<dbReference type="Proteomes" id="UP001413721">
    <property type="component" value="Unassembled WGS sequence"/>
</dbReference>
<accession>A0ABU9YPY4</accession>
<dbReference type="PANTHER" id="PTHR35563">
    <property type="entry name" value="BARREL METAL-DEPENDENT HYDROLASE, PUTATIVE (AFU_ORTHOLOGUE AFUA_1G16240)-RELATED"/>
    <property type="match status" value="1"/>
</dbReference>
<protein>
    <submittedName>
        <fullName evidence="3">Amidohydrolase family protein</fullName>
    </submittedName>
</protein>
<feature type="domain" description="Amidohydrolase-related" evidence="2">
    <location>
        <begin position="5"/>
        <end position="247"/>
    </location>
</feature>
<dbReference type="Gene3D" id="3.20.20.140">
    <property type="entry name" value="Metal-dependent hydrolases"/>
    <property type="match status" value="1"/>
</dbReference>
<dbReference type="InterPro" id="IPR006680">
    <property type="entry name" value="Amidohydro-rel"/>
</dbReference>
<dbReference type="PANTHER" id="PTHR35563:SF2">
    <property type="entry name" value="BARREL METAL-DEPENDENT HYDROLASE, PUTATIVE (AFU_ORTHOLOGUE AFUA_1G16240)-RELATED"/>
    <property type="match status" value="1"/>
</dbReference>
<dbReference type="Pfam" id="PF04909">
    <property type="entry name" value="Amidohydro_2"/>
    <property type="match status" value="1"/>
</dbReference>
<evidence type="ECO:0000259" key="2">
    <source>
        <dbReference type="Pfam" id="PF04909"/>
    </source>
</evidence>
<proteinExistence type="predicted"/>
<dbReference type="InterPro" id="IPR032466">
    <property type="entry name" value="Metal_Hydrolase"/>
</dbReference>
<evidence type="ECO:0000313" key="4">
    <source>
        <dbReference type="Proteomes" id="UP001413721"/>
    </source>
</evidence>
<dbReference type="InterPro" id="IPR052358">
    <property type="entry name" value="Aro_Compnd_Degr_Hydrolases"/>
</dbReference>
<reference evidence="3 4" key="1">
    <citation type="submission" date="2024-03" db="EMBL/GenBank/DDBJ databases">
        <title>High-quality draft genome sequencing of Tistrella sp. BH-R2-4.</title>
        <authorList>
            <person name="Dong C."/>
        </authorList>
    </citation>
    <scope>NUCLEOTIDE SEQUENCE [LARGE SCALE GENOMIC DNA]</scope>
    <source>
        <strain evidence="3 4">BH-R2-4</strain>
    </source>
</reference>
<dbReference type="EMBL" id="JBBKTW010000008">
    <property type="protein sequence ID" value="MEN2990882.1"/>
    <property type="molecule type" value="Genomic_DNA"/>
</dbReference>
<dbReference type="SUPFAM" id="SSF51556">
    <property type="entry name" value="Metallo-dependent hydrolases"/>
    <property type="match status" value="1"/>
</dbReference>
<dbReference type="RefSeq" id="WP_345938252.1">
    <property type="nucleotide sequence ID" value="NZ_JBBKTW010000008.1"/>
</dbReference>
<feature type="region of interest" description="Disordered" evidence="1">
    <location>
        <begin position="254"/>
        <end position="278"/>
    </location>
</feature>
<name>A0ABU9YPY4_9PROT</name>
<keyword evidence="4" id="KW-1185">Reference proteome</keyword>
<organism evidence="3 4">
    <name type="scientific">Tistrella arctica</name>
    <dbReference type="NCBI Taxonomy" id="3133430"/>
    <lineage>
        <taxon>Bacteria</taxon>
        <taxon>Pseudomonadati</taxon>
        <taxon>Pseudomonadota</taxon>
        <taxon>Alphaproteobacteria</taxon>
        <taxon>Geminicoccales</taxon>
        <taxon>Geminicoccaceae</taxon>
        <taxon>Tistrella</taxon>
    </lineage>
</organism>
<evidence type="ECO:0000256" key="1">
    <source>
        <dbReference type="SAM" id="MobiDB-lite"/>
    </source>
</evidence>
<sequence>MIAFDAHVHVYDRVAAAGPVRYLPSRPAPLSDWLGLLAAHDLIGGVIVQVSFLGTDNHILLDTLERLDRRRFAGVAVVDLDSQPADLRALAAGGIRGLRWNLVSGAPVPDPADGAVRAFLGRMRDAGLHLEIQLESHRIAPVLAPLAAAAGTLVIDHLGLVEAPDPDDEPWFRALAALPDGHGIHVKASAPYRSRVPVAAHLAWLAARLGPDRLIWGSDWPHTRHEHRAAYRGLLDQTAARADDRTAMATLYGLERPPQPRPAAPATSPAIDPANTNT</sequence>
<comment type="caution">
    <text evidence="3">The sequence shown here is derived from an EMBL/GenBank/DDBJ whole genome shotgun (WGS) entry which is preliminary data.</text>
</comment>
<evidence type="ECO:0000313" key="3">
    <source>
        <dbReference type="EMBL" id="MEN2990882.1"/>
    </source>
</evidence>